<organism evidence="1 2">
    <name type="scientific">Racocetra persica</name>
    <dbReference type="NCBI Taxonomy" id="160502"/>
    <lineage>
        <taxon>Eukaryota</taxon>
        <taxon>Fungi</taxon>
        <taxon>Fungi incertae sedis</taxon>
        <taxon>Mucoromycota</taxon>
        <taxon>Glomeromycotina</taxon>
        <taxon>Glomeromycetes</taxon>
        <taxon>Diversisporales</taxon>
        <taxon>Gigasporaceae</taxon>
        <taxon>Racocetra</taxon>
    </lineage>
</organism>
<reference evidence="1" key="1">
    <citation type="submission" date="2021-06" db="EMBL/GenBank/DDBJ databases">
        <authorList>
            <person name="Kallberg Y."/>
            <person name="Tangrot J."/>
            <person name="Rosling A."/>
        </authorList>
    </citation>
    <scope>NUCLEOTIDE SEQUENCE</scope>
    <source>
        <strain evidence="1">MA461A</strain>
    </source>
</reference>
<name>A0ACA9Q908_9GLOM</name>
<comment type="caution">
    <text evidence="1">The sequence shown here is derived from an EMBL/GenBank/DDBJ whole genome shotgun (WGS) entry which is preliminary data.</text>
</comment>
<evidence type="ECO:0000313" key="2">
    <source>
        <dbReference type="Proteomes" id="UP000789920"/>
    </source>
</evidence>
<gene>
    <name evidence="1" type="ORF">RPERSI_LOCUS13321</name>
</gene>
<dbReference type="EMBL" id="CAJVQC010029483">
    <property type="protein sequence ID" value="CAG8742759.1"/>
    <property type="molecule type" value="Genomic_DNA"/>
</dbReference>
<dbReference type="Proteomes" id="UP000789920">
    <property type="component" value="Unassembled WGS sequence"/>
</dbReference>
<accession>A0ACA9Q908</accession>
<keyword evidence="2" id="KW-1185">Reference proteome</keyword>
<proteinExistence type="predicted"/>
<sequence>MSSTDIISIPADFFIGFARTIGKISDPFITPLENVVKSSLQILFPTLYNDAVEFLESSQSPFTSRLPLMNPFHVLIIVLAYLFIIFVGKQIMTNRTKFSVKGLSIVHNLVLVTLSAYMCTTVLYEAWRQRYVLFANPEDKSEKGFQMAKYIWVFYVSKITEFMDTFIMVLKKNNHQISFLHVYHHASIFIIWWWVTYVAPTGEAYFSAALNSADRKREREAKTRDEKKIQ</sequence>
<evidence type="ECO:0000313" key="1">
    <source>
        <dbReference type="EMBL" id="CAG8742759.1"/>
    </source>
</evidence>
<protein>
    <submittedName>
        <fullName evidence="1">19177_t:CDS:1</fullName>
    </submittedName>
</protein>